<keyword evidence="1" id="KW-0812">Transmembrane</keyword>
<organism evidence="2 3">
    <name type="scientific">Clitoria ternatea</name>
    <name type="common">Butterfly pea</name>
    <dbReference type="NCBI Taxonomy" id="43366"/>
    <lineage>
        <taxon>Eukaryota</taxon>
        <taxon>Viridiplantae</taxon>
        <taxon>Streptophyta</taxon>
        <taxon>Embryophyta</taxon>
        <taxon>Tracheophyta</taxon>
        <taxon>Spermatophyta</taxon>
        <taxon>Magnoliopsida</taxon>
        <taxon>eudicotyledons</taxon>
        <taxon>Gunneridae</taxon>
        <taxon>Pentapetalae</taxon>
        <taxon>rosids</taxon>
        <taxon>fabids</taxon>
        <taxon>Fabales</taxon>
        <taxon>Fabaceae</taxon>
        <taxon>Papilionoideae</taxon>
        <taxon>50 kb inversion clade</taxon>
        <taxon>NPAAA clade</taxon>
        <taxon>indigoferoid/millettioid clade</taxon>
        <taxon>Phaseoleae</taxon>
        <taxon>Clitoria</taxon>
    </lineage>
</organism>
<keyword evidence="1" id="KW-0472">Membrane</keyword>
<evidence type="ECO:0000256" key="1">
    <source>
        <dbReference type="SAM" id="Phobius"/>
    </source>
</evidence>
<keyword evidence="1" id="KW-1133">Transmembrane helix</keyword>
<protein>
    <submittedName>
        <fullName evidence="2">Uncharacterized protein</fullName>
    </submittedName>
</protein>
<reference evidence="2 3" key="1">
    <citation type="submission" date="2024-01" db="EMBL/GenBank/DDBJ databases">
        <title>The genomes of 5 underutilized Papilionoideae crops provide insights into root nodulation and disease resistance.</title>
        <authorList>
            <person name="Yuan L."/>
        </authorList>
    </citation>
    <scope>NUCLEOTIDE SEQUENCE [LARGE SCALE GENOMIC DNA]</scope>
    <source>
        <strain evidence="2">LY-2023</strain>
        <tissue evidence="2">Leaf</tissue>
    </source>
</reference>
<feature type="transmembrane region" description="Helical" evidence="1">
    <location>
        <begin position="6"/>
        <end position="26"/>
    </location>
</feature>
<dbReference type="AlphaFoldDB" id="A0AAN9FQA4"/>
<evidence type="ECO:0000313" key="3">
    <source>
        <dbReference type="Proteomes" id="UP001359559"/>
    </source>
</evidence>
<proteinExistence type="predicted"/>
<keyword evidence="3" id="KW-1185">Reference proteome</keyword>
<accession>A0AAN9FQA4</accession>
<name>A0AAN9FQA4_CLITE</name>
<evidence type="ECO:0000313" key="2">
    <source>
        <dbReference type="EMBL" id="KAK7279604.1"/>
    </source>
</evidence>
<dbReference type="EMBL" id="JAYKXN010000006">
    <property type="protein sequence ID" value="KAK7279604.1"/>
    <property type="molecule type" value="Genomic_DNA"/>
</dbReference>
<dbReference type="Proteomes" id="UP001359559">
    <property type="component" value="Unassembled WGS sequence"/>
</dbReference>
<comment type="caution">
    <text evidence="2">The sequence shown here is derived from an EMBL/GenBank/DDBJ whole genome shotgun (WGS) entry which is preliminary data.</text>
</comment>
<sequence>MRQFNAILQTFLSAAAELCLVLYIWFASGNFDGSIHFSDANDFRAHFNVLRYAHFFPSAPLFPNLTFLPLFHFLSHTEPRA</sequence>
<gene>
    <name evidence="2" type="ORF">RJT34_24657</name>
</gene>